<gene>
    <name evidence="1" type="ORF">DF183_03825</name>
</gene>
<accession>A0A0S2JMA1</accession>
<accession>A0A0M9I0J3</accession>
<reference evidence="1 2" key="1">
    <citation type="submission" date="2018-05" db="EMBL/GenBank/DDBJ databases">
        <title>Genome Sequence of an Efficient Indole-Degrading Bacterium, Alcaligenes sp.YBY.</title>
        <authorList>
            <person name="Yang B."/>
        </authorList>
    </citation>
    <scope>NUCLEOTIDE SEQUENCE [LARGE SCALE GENOMIC DNA]</scope>
    <source>
        <strain evidence="1 2">YBY</strain>
    </source>
</reference>
<dbReference type="Pfam" id="PF11136">
    <property type="entry name" value="DUF2889"/>
    <property type="match status" value="1"/>
</dbReference>
<sequence length="204" mass="22742">MIGFNLAASSISMPLPPPSVAREPMHTRTITVQSFAREDGLWDLEASLLDVKSYDFPIRNGQTHKAGDPVHLMHLRVTIDSSFEIVDAVAVYDAAPYQDNCSSISDAYRKLVGLNLLKQFRQGVKERFGRSAGCTHMSELAQVLPTTAVQTMAGRRRSSGESEIYRTDKQPFHLDGCHALRLSGPVVEEFYPVWFRPKVTDGMD</sequence>
<name>A0A0M9I0J3_ALCFA</name>
<evidence type="ECO:0000313" key="2">
    <source>
        <dbReference type="Proteomes" id="UP000245216"/>
    </source>
</evidence>
<protein>
    <submittedName>
        <fullName evidence="1">DUF2889 domain-containing protein</fullName>
    </submittedName>
</protein>
<evidence type="ECO:0000313" key="1">
    <source>
        <dbReference type="EMBL" id="PWE15867.1"/>
    </source>
</evidence>
<proteinExistence type="predicted"/>
<dbReference type="Proteomes" id="UP000245216">
    <property type="component" value="Unassembled WGS sequence"/>
</dbReference>
<reference evidence="1 2" key="2">
    <citation type="submission" date="2018-05" db="EMBL/GenBank/DDBJ databases">
        <authorList>
            <person name="Lanie J.A."/>
            <person name="Ng W.-L."/>
            <person name="Kazmierczak K.M."/>
            <person name="Andrzejewski T.M."/>
            <person name="Davidsen T.M."/>
            <person name="Wayne K.J."/>
            <person name="Tettelin H."/>
            <person name="Glass J.I."/>
            <person name="Rusch D."/>
            <person name="Podicherti R."/>
            <person name="Tsui H.-C.T."/>
            <person name="Winkler M.E."/>
        </authorList>
    </citation>
    <scope>NUCLEOTIDE SEQUENCE [LARGE SCALE GENOMIC DNA]</scope>
    <source>
        <strain evidence="1 2">YBY</strain>
    </source>
</reference>
<organism evidence="1 2">
    <name type="scientific">Alcaligenes faecalis</name>
    <dbReference type="NCBI Taxonomy" id="511"/>
    <lineage>
        <taxon>Bacteria</taxon>
        <taxon>Pseudomonadati</taxon>
        <taxon>Pseudomonadota</taxon>
        <taxon>Betaproteobacteria</taxon>
        <taxon>Burkholderiales</taxon>
        <taxon>Alcaligenaceae</taxon>
        <taxon>Alcaligenes</taxon>
    </lineage>
</organism>
<dbReference type="InterPro" id="IPR021312">
    <property type="entry name" value="DUF2889"/>
</dbReference>
<dbReference type="OrthoDB" id="6862397at2"/>
<dbReference type="EMBL" id="QEXO01000001">
    <property type="protein sequence ID" value="PWE15867.1"/>
    <property type="molecule type" value="Genomic_DNA"/>
</dbReference>
<dbReference type="KEGG" id="afa:UZ73_01275"/>
<dbReference type="AlphaFoldDB" id="A0A0M9I0J3"/>
<comment type="caution">
    <text evidence="1">The sequence shown here is derived from an EMBL/GenBank/DDBJ whole genome shotgun (WGS) entry which is preliminary data.</text>
</comment>
<dbReference type="STRING" id="511.UZ73_01275"/>